<dbReference type="CDD" id="cd00452">
    <property type="entry name" value="KDPG_aldolase"/>
    <property type="match status" value="1"/>
</dbReference>
<comment type="caution">
    <text evidence="6">The sequence shown here is derived from an EMBL/GenBank/DDBJ whole genome shotgun (WGS) entry which is preliminary data.</text>
</comment>
<evidence type="ECO:0000256" key="1">
    <source>
        <dbReference type="ARBA" id="ARBA00004761"/>
    </source>
</evidence>
<dbReference type="InterPro" id="IPR000887">
    <property type="entry name" value="Aldlse_KDPG_KHG"/>
</dbReference>
<dbReference type="GO" id="GO:0016829">
    <property type="term" value="F:lyase activity"/>
    <property type="evidence" value="ECO:0007669"/>
    <property type="project" value="UniProtKB-KW"/>
</dbReference>
<dbReference type="PANTHER" id="PTHR30246">
    <property type="entry name" value="2-KETO-3-DEOXY-6-PHOSPHOGLUCONATE ALDOLASE"/>
    <property type="match status" value="1"/>
</dbReference>
<evidence type="ECO:0000256" key="3">
    <source>
        <dbReference type="ARBA" id="ARBA00011233"/>
    </source>
</evidence>
<dbReference type="Proteomes" id="UP001151133">
    <property type="component" value="Unassembled WGS sequence"/>
</dbReference>
<keyword evidence="7" id="KW-1185">Reference proteome</keyword>
<dbReference type="InterPro" id="IPR013785">
    <property type="entry name" value="Aldolase_TIM"/>
</dbReference>
<evidence type="ECO:0000256" key="5">
    <source>
        <dbReference type="ARBA" id="ARBA00023277"/>
    </source>
</evidence>
<organism evidence="6 7">
    <name type="scientific">Flavobacterium frigoritolerans</name>
    <dbReference type="NCBI Taxonomy" id="2987686"/>
    <lineage>
        <taxon>Bacteria</taxon>
        <taxon>Pseudomonadati</taxon>
        <taxon>Bacteroidota</taxon>
        <taxon>Flavobacteriia</taxon>
        <taxon>Flavobacteriales</taxon>
        <taxon>Flavobacteriaceae</taxon>
        <taxon>Flavobacterium</taxon>
    </lineage>
</organism>
<evidence type="ECO:0000313" key="7">
    <source>
        <dbReference type="Proteomes" id="UP001151133"/>
    </source>
</evidence>
<reference evidence="6" key="1">
    <citation type="submission" date="2022-10" db="EMBL/GenBank/DDBJ databases">
        <title>Two novel species of Flavobacterium.</title>
        <authorList>
            <person name="Liu Q."/>
            <person name="Xin Y.-H."/>
        </authorList>
    </citation>
    <scope>NUCLEOTIDE SEQUENCE</scope>
    <source>
        <strain evidence="6">LS1R47</strain>
    </source>
</reference>
<keyword evidence="4" id="KW-0456">Lyase</keyword>
<accession>A0A9X3C8U5</accession>
<sequence>MNNIQNAIDTIAKQGILPLYFHTDETISLEILRALYRAGIKAVEYTNRGPEAVLNFRKMVAIRDLELPGMLLGIGTIKNIEQAKEYYAAKADFFISPGFVPEVSDFIQGQGILYSPGCMTPTEIITAENAGIKFIKLFPGNILSPEFLSSIKDIFPSLNFMTTGGVDTTHTSIKSWFSAGVIAVGMGSKLISKKRMDEADYNVIENETRKVLEIVQTIKKQS</sequence>
<proteinExistence type="inferred from homology"/>
<dbReference type="Pfam" id="PF01081">
    <property type="entry name" value="Aldolase"/>
    <property type="match status" value="1"/>
</dbReference>
<dbReference type="Gene3D" id="3.20.20.70">
    <property type="entry name" value="Aldolase class I"/>
    <property type="match status" value="1"/>
</dbReference>
<dbReference type="RefSeq" id="WP_264287369.1">
    <property type="nucleotide sequence ID" value="NZ_JAOZEV010000009.1"/>
</dbReference>
<dbReference type="PANTHER" id="PTHR30246:SF1">
    <property type="entry name" value="2-DEHYDRO-3-DEOXY-6-PHOSPHOGALACTONATE ALDOLASE-RELATED"/>
    <property type="match status" value="1"/>
</dbReference>
<dbReference type="EMBL" id="JAOZEV010000009">
    <property type="protein sequence ID" value="MCV9933133.1"/>
    <property type="molecule type" value="Genomic_DNA"/>
</dbReference>
<evidence type="ECO:0000256" key="4">
    <source>
        <dbReference type="ARBA" id="ARBA00023239"/>
    </source>
</evidence>
<dbReference type="AlphaFoldDB" id="A0A9X3C8U5"/>
<protein>
    <submittedName>
        <fullName evidence="6">Bifunctional 4-hydroxy-2-oxoglutarate aldolase/2-dehydro-3-deoxy-phosphogluconate aldolase</fullName>
    </submittedName>
</protein>
<comment type="subunit">
    <text evidence="3">Homotrimer.</text>
</comment>
<evidence type="ECO:0000313" key="6">
    <source>
        <dbReference type="EMBL" id="MCV9933133.1"/>
    </source>
</evidence>
<gene>
    <name evidence="6" type="ORF">OIU80_12640</name>
</gene>
<comment type="pathway">
    <text evidence="1">Carbohydrate acid metabolism.</text>
</comment>
<comment type="similarity">
    <text evidence="2">Belongs to the KHG/KDPG aldolase family.</text>
</comment>
<dbReference type="SUPFAM" id="SSF51569">
    <property type="entry name" value="Aldolase"/>
    <property type="match status" value="1"/>
</dbReference>
<keyword evidence="5" id="KW-0119">Carbohydrate metabolism</keyword>
<evidence type="ECO:0000256" key="2">
    <source>
        <dbReference type="ARBA" id="ARBA00006906"/>
    </source>
</evidence>
<name>A0A9X3C8U5_9FLAO</name>